<proteinExistence type="predicted"/>
<dbReference type="AlphaFoldDB" id="A0A0K8MC08"/>
<dbReference type="Proteomes" id="UP000036771">
    <property type="component" value="Unassembled WGS sequence"/>
</dbReference>
<dbReference type="EMBL" id="BBVC01000023">
    <property type="protein sequence ID" value="GAO98036.1"/>
    <property type="molecule type" value="Genomic_DNA"/>
</dbReference>
<accession>A0A0K8MC08</accession>
<evidence type="ECO:0000313" key="1">
    <source>
        <dbReference type="EMBL" id="GAO98036.1"/>
    </source>
</evidence>
<dbReference type="OrthoDB" id="3078261at2"/>
<keyword evidence="2" id="KW-1185">Reference proteome</keyword>
<comment type="caution">
    <text evidence="1">The sequence shown here is derived from an EMBL/GenBank/DDBJ whole genome shotgun (WGS) entry which is preliminary data.</text>
</comment>
<gene>
    <name evidence="1" type="ORF">Cva_00679</name>
</gene>
<evidence type="ECO:0000313" key="2">
    <source>
        <dbReference type="Proteomes" id="UP000036771"/>
    </source>
</evidence>
<organism evidence="1 2">
    <name type="scientific">Caedimonas varicaedens</name>
    <dbReference type="NCBI Taxonomy" id="1629334"/>
    <lineage>
        <taxon>Bacteria</taxon>
        <taxon>Pseudomonadati</taxon>
        <taxon>Pseudomonadota</taxon>
        <taxon>Alphaproteobacteria</taxon>
        <taxon>Holosporales</taxon>
        <taxon>Caedimonadaceae</taxon>
        <taxon>Caedimonas</taxon>
    </lineage>
</organism>
<protein>
    <submittedName>
        <fullName evidence="1">Uncharacterized protein</fullName>
    </submittedName>
</protein>
<reference evidence="1 2" key="1">
    <citation type="submission" date="2015-03" db="EMBL/GenBank/DDBJ databases">
        <title>Caedibacter varicaedens, whole genome shotgun sequence.</title>
        <authorList>
            <person name="Suzuki H."/>
            <person name="Dapper A.L."/>
            <person name="Gibson A.K."/>
            <person name="Jackson C."/>
            <person name="Lee H."/>
            <person name="Pejaver V.R."/>
            <person name="Doak T."/>
            <person name="Lynch M."/>
        </authorList>
    </citation>
    <scope>NUCLEOTIDE SEQUENCE [LARGE SCALE GENOMIC DNA]</scope>
</reference>
<name>A0A0K8MC08_9PROT</name>
<sequence>MHRNHQKEKLFKPWCGLCGSTEKRLTKTECCQNWICDDAHTYQVFSYANNSCYRNHDCYTLCAAHYHEGHTGRWQDCQQCRDSFDVPYYTYCGTNKYNFDVLNNPEKYTISCTHCDFRSHSIEDFPYQTSKGYYCGKKKCQHAFARQ</sequence>